<feature type="signal peptide" evidence="1">
    <location>
        <begin position="1"/>
        <end position="23"/>
    </location>
</feature>
<organism evidence="2 3">
    <name type="scientific">Longibacter salinarum</name>
    <dbReference type="NCBI Taxonomy" id="1850348"/>
    <lineage>
        <taxon>Bacteria</taxon>
        <taxon>Pseudomonadati</taxon>
        <taxon>Rhodothermota</taxon>
        <taxon>Rhodothermia</taxon>
        <taxon>Rhodothermales</taxon>
        <taxon>Salisaetaceae</taxon>
        <taxon>Longibacter</taxon>
    </lineage>
</organism>
<reference evidence="2 3" key="1">
    <citation type="submission" date="2017-10" db="EMBL/GenBank/DDBJ databases">
        <title>Draft genome of Longibacter Salinarum.</title>
        <authorList>
            <person name="Goh K.M."/>
            <person name="Shamsir M.S."/>
            <person name="Lim S.W."/>
        </authorList>
    </citation>
    <scope>NUCLEOTIDE SEQUENCE [LARGE SCALE GENOMIC DNA]</scope>
    <source>
        <strain evidence="2 3">KCTC 52045</strain>
    </source>
</reference>
<dbReference type="EMBL" id="PDEQ01000002">
    <property type="protein sequence ID" value="PEN14390.1"/>
    <property type="molecule type" value="Genomic_DNA"/>
</dbReference>
<evidence type="ECO:0008006" key="4">
    <source>
        <dbReference type="Google" id="ProtNLM"/>
    </source>
</evidence>
<gene>
    <name evidence="2" type="ORF">CRI94_04980</name>
</gene>
<protein>
    <recommendedName>
        <fullName evidence="4">PorV/PorQ family protein</fullName>
    </recommendedName>
</protein>
<evidence type="ECO:0000313" key="3">
    <source>
        <dbReference type="Proteomes" id="UP000220102"/>
    </source>
</evidence>
<feature type="chain" id="PRO_5012405343" description="PorV/PorQ family protein" evidence="1">
    <location>
        <begin position="24"/>
        <end position="344"/>
    </location>
</feature>
<dbReference type="SUPFAM" id="SSF56935">
    <property type="entry name" value="Porins"/>
    <property type="match status" value="1"/>
</dbReference>
<dbReference type="Proteomes" id="UP000220102">
    <property type="component" value="Unassembled WGS sequence"/>
</dbReference>
<evidence type="ECO:0000256" key="1">
    <source>
        <dbReference type="SAM" id="SignalP"/>
    </source>
</evidence>
<proteinExistence type="predicted"/>
<comment type="caution">
    <text evidence="2">The sequence shown here is derived from an EMBL/GenBank/DDBJ whole genome shotgun (WGS) entry which is preliminary data.</text>
</comment>
<accession>A0A2A8D0I5</accession>
<keyword evidence="3" id="KW-1185">Reference proteome</keyword>
<evidence type="ECO:0000313" key="2">
    <source>
        <dbReference type="EMBL" id="PEN14390.1"/>
    </source>
</evidence>
<dbReference type="OrthoDB" id="1523150at2"/>
<name>A0A2A8D0I5_9BACT</name>
<sequence length="344" mass="36845">MTKRLLAPLLVVVTILLVSVPDARGQEAAAGAFARFGFDAHGLALGNALGASPASNTSPYYNPALAPNAEGQTLTASVGLLSFDRQLQSLQFGTPLGPSAGVALGIIRAGVDDIDGRDANGNRTETLATDEYALFLAFGNRFKERLSIGASLKLYQANYLDDVDNPLGFGLDLGLTYDVTERGAVSFIVADLLAKYEWNTSAQGGRTNTDRFPVRLRLAGHYGFLSDGRLKVMAEYESQFVRRDERQRVPALSGGSPTTQFQTESLLLHQGGGRIGVAYPLAEILEIRGGVDRIGVDGTSGMRPSAGFGVRESIGELDLEVSYAFVLEPYVTDTANFVSVRMHF</sequence>
<dbReference type="AlphaFoldDB" id="A0A2A8D0I5"/>
<keyword evidence="1" id="KW-0732">Signal</keyword>
<dbReference type="Gene3D" id="2.40.160.60">
    <property type="entry name" value="Outer membrane protein transport protein (OMPP1/FadL/TodX)"/>
    <property type="match status" value="1"/>
</dbReference>
<dbReference type="RefSeq" id="WP_098074571.1">
    <property type="nucleotide sequence ID" value="NZ_PDEQ01000002.1"/>
</dbReference>